<keyword evidence="2" id="KW-1185">Reference proteome</keyword>
<dbReference type="OrthoDB" id="3186349at2759"/>
<gene>
    <name evidence="1" type="ORF">FIBSPDRAFT_691909</name>
</gene>
<dbReference type="AlphaFoldDB" id="A0A167TN82"/>
<dbReference type="SUPFAM" id="SSF56672">
    <property type="entry name" value="DNA/RNA polymerases"/>
    <property type="match status" value="1"/>
</dbReference>
<dbReference type="Proteomes" id="UP000076532">
    <property type="component" value="Unassembled WGS sequence"/>
</dbReference>
<name>A0A167TN82_9AGAM</name>
<feature type="non-terminal residue" evidence="1">
    <location>
        <position position="1"/>
    </location>
</feature>
<dbReference type="EMBL" id="KV418161">
    <property type="protein sequence ID" value="KZP03113.1"/>
    <property type="molecule type" value="Genomic_DNA"/>
</dbReference>
<dbReference type="STRING" id="436010.A0A167TN82"/>
<evidence type="ECO:0000313" key="2">
    <source>
        <dbReference type="Proteomes" id="UP000076532"/>
    </source>
</evidence>
<proteinExistence type="predicted"/>
<organism evidence="1 2">
    <name type="scientific">Athelia psychrophila</name>
    <dbReference type="NCBI Taxonomy" id="1759441"/>
    <lineage>
        <taxon>Eukaryota</taxon>
        <taxon>Fungi</taxon>
        <taxon>Dikarya</taxon>
        <taxon>Basidiomycota</taxon>
        <taxon>Agaricomycotina</taxon>
        <taxon>Agaricomycetes</taxon>
        <taxon>Agaricomycetidae</taxon>
        <taxon>Atheliales</taxon>
        <taxon>Atheliaceae</taxon>
        <taxon>Athelia</taxon>
    </lineage>
</organism>
<feature type="non-terminal residue" evidence="1">
    <location>
        <position position="118"/>
    </location>
</feature>
<sequence>VTFILQHEILHVTQPFIDDIAVKGPPTHYENPDGSYELHTSNPGIPRFVWEHRIIHRMGHAGGTFSGKKLEMCVPEVVIVRHRCTYQGREVVQEKLQVITDWPICESVSDIQAFLGTL</sequence>
<evidence type="ECO:0000313" key="1">
    <source>
        <dbReference type="EMBL" id="KZP03113.1"/>
    </source>
</evidence>
<protein>
    <submittedName>
        <fullName evidence="1">Uncharacterized protein</fullName>
    </submittedName>
</protein>
<accession>A0A167TN82</accession>
<reference evidence="1 2" key="1">
    <citation type="journal article" date="2016" name="Mol. Biol. Evol.">
        <title>Comparative Genomics of Early-Diverging Mushroom-Forming Fungi Provides Insights into the Origins of Lignocellulose Decay Capabilities.</title>
        <authorList>
            <person name="Nagy L.G."/>
            <person name="Riley R."/>
            <person name="Tritt A."/>
            <person name="Adam C."/>
            <person name="Daum C."/>
            <person name="Floudas D."/>
            <person name="Sun H."/>
            <person name="Yadav J.S."/>
            <person name="Pangilinan J."/>
            <person name="Larsson K.H."/>
            <person name="Matsuura K."/>
            <person name="Barry K."/>
            <person name="Labutti K."/>
            <person name="Kuo R."/>
            <person name="Ohm R.A."/>
            <person name="Bhattacharya S.S."/>
            <person name="Shirouzu T."/>
            <person name="Yoshinaga Y."/>
            <person name="Martin F.M."/>
            <person name="Grigoriev I.V."/>
            <person name="Hibbett D.S."/>
        </authorList>
    </citation>
    <scope>NUCLEOTIDE SEQUENCE [LARGE SCALE GENOMIC DNA]</scope>
    <source>
        <strain evidence="1 2">CBS 109695</strain>
    </source>
</reference>
<dbReference type="InterPro" id="IPR043502">
    <property type="entry name" value="DNA/RNA_pol_sf"/>
</dbReference>